<keyword evidence="2" id="KW-0812">Transmembrane</keyword>
<feature type="transmembrane region" description="Helical" evidence="2">
    <location>
        <begin position="332"/>
        <end position="355"/>
    </location>
</feature>
<dbReference type="GO" id="GO:0030424">
    <property type="term" value="C:axon"/>
    <property type="evidence" value="ECO:0007669"/>
    <property type="project" value="TreeGrafter"/>
</dbReference>
<dbReference type="PANTHER" id="PTHR21143:SF121">
    <property type="entry name" value="GUSTATORY AND ODORANT RECEPTOR 21A"/>
    <property type="match status" value="1"/>
</dbReference>
<dbReference type="GO" id="GO:0030425">
    <property type="term" value="C:dendrite"/>
    <property type="evidence" value="ECO:0007669"/>
    <property type="project" value="TreeGrafter"/>
</dbReference>
<keyword evidence="2" id="KW-1133">Transmembrane helix</keyword>
<keyword evidence="2" id="KW-0472">Membrane</keyword>
<evidence type="ECO:0000256" key="1">
    <source>
        <dbReference type="SAM" id="MobiDB-lite"/>
    </source>
</evidence>
<dbReference type="PANTHER" id="PTHR21143">
    <property type="entry name" value="INVERTEBRATE GUSTATORY RECEPTOR"/>
    <property type="match status" value="1"/>
</dbReference>
<evidence type="ECO:0000313" key="3">
    <source>
        <dbReference type="Proteomes" id="UP000887566"/>
    </source>
</evidence>
<evidence type="ECO:0000256" key="2">
    <source>
        <dbReference type="SAM" id="Phobius"/>
    </source>
</evidence>
<dbReference type="WBParaSite" id="PSAMB.scaffold796size41283.g8850.t1">
    <property type="protein sequence ID" value="PSAMB.scaffold796size41283.g8850.t1"/>
    <property type="gene ID" value="PSAMB.scaffold796size41283.g8850"/>
</dbReference>
<keyword evidence="3" id="KW-1185">Reference proteome</keyword>
<feature type="region of interest" description="Disordered" evidence="1">
    <location>
        <begin position="1"/>
        <end position="34"/>
    </location>
</feature>
<evidence type="ECO:0000313" key="4">
    <source>
        <dbReference type="WBParaSite" id="PSAMB.scaffold796size41283.g8850.t1"/>
    </source>
</evidence>
<feature type="transmembrane region" description="Helical" evidence="2">
    <location>
        <begin position="89"/>
        <end position="114"/>
    </location>
</feature>
<feature type="transmembrane region" description="Helical" evidence="2">
    <location>
        <begin position="227"/>
        <end position="249"/>
    </location>
</feature>
<feature type="transmembrane region" description="Helical" evidence="2">
    <location>
        <begin position="410"/>
        <end position="427"/>
    </location>
</feature>
<feature type="transmembrane region" description="Helical" evidence="2">
    <location>
        <begin position="184"/>
        <end position="207"/>
    </location>
</feature>
<feature type="transmembrane region" description="Helical" evidence="2">
    <location>
        <begin position="134"/>
        <end position="153"/>
    </location>
</feature>
<organism evidence="3 4">
    <name type="scientific">Plectus sambesii</name>
    <dbReference type="NCBI Taxonomy" id="2011161"/>
    <lineage>
        <taxon>Eukaryota</taxon>
        <taxon>Metazoa</taxon>
        <taxon>Ecdysozoa</taxon>
        <taxon>Nematoda</taxon>
        <taxon>Chromadorea</taxon>
        <taxon>Plectida</taxon>
        <taxon>Plectina</taxon>
        <taxon>Plectoidea</taxon>
        <taxon>Plectidae</taxon>
        <taxon>Plectus</taxon>
    </lineage>
</organism>
<name>A0A914XIL8_9BILA</name>
<dbReference type="GO" id="GO:0043025">
    <property type="term" value="C:neuronal cell body"/>
    <property type="evidence" value="ECO:0007669"/>
    <property type="project" value="TreeGrafter"/>
</dbReference>
<reference evidence="4" key="1">
    <citation type="submission" date="2022-11" db="UniProtKB">
        <authorList>
            <consortium name="WormBaseParasite"/>
        </authorList>
    </citation>
    <scope>IDENTIFICATION</scope>
</reference>
<proteinExistence type="predicted"/>
<protein>
    <submittedName>
        <fullName evidence="4">Gustatory receptor</fullName>
    </submittedName>
</protein>
<accession>A0A914XIL8</accession>
<sequence length="456" mass="52313">MENTEAGRNCGRPPTRRQQHNYHWESSPMARQRPPADNLWHQVQVTFEDGRRGFLSEFSPTLTLMRWLGLYTGRLPKEKKERYAPLFKLLFASLAVVWIAINTALMVFNVYIVYETASMIGILHVETMTLILTGLKPLQNLINLIVFVLSKAAHERMLIAMRNTDHSFAQHFGVEPRWAQSRSIFLASVFVAAFLPFVARVAQYSLFSFEPFEDWLNDISVLLVPMLSLWQLVPLFYFVYINRLVCFWFRQLDGAIKRDAKLQKHEMDFYYRRFLQLCNCVTLISRFFSPFIFGSLAVCLAMLCLTIYFFVNAEVAITIEPNATQTEVIATIFFPLWAGLQIVTAIAYVICIAIAGMKTNEQARSILAPVLALLPADEAGRFQILCLVQKIQTQFQWGITVWRAFPVERSLLFTLVGMIATYGVVLLKLQQNQEMRKCGNSLNLLPPQPIANDNNL</sequence>
<feature type="transmembrane region" description="Helical" evidence="2">
    <location>
        <begin position="291"/>
        <end position="311"/>
    </location>
</feature>
<dbReference type="AlphaFoldDB" id="A0A914XIL8"/>
<dbReference type="Proteomes" id="UP000887566">
    <property type="component" value="Unplaced"/>
</dbReference>